<dbReference type="PANTHER" id="PTHR12940:SF0">
    <property type="entry name" value="SPLICING FACTOR ESS-2 HOMOLOG"/>
    <property type="match status" value="1"/>
</dbReference>
<sequence>MPRSSSQITSRNPRGHTTVLDEDTFVAAIEKIIERDFFLDISKLRDRHDWLEAIKTRDPVQIPDAQLKIIQRDFMGQM</sequence>
<proteinExistence type="inferred from homology"/>
<organism evidence="4 5">
    <name type="scientific">Prunus yedoensis var. nudiflora</name>
    <dbReference type="NCBI Taxonomy" id="2094558"/>
    <lineage>
        <taxon>Eukaryota</taxon>
        <taxon>Viridiplantae</taxon>
        <taxon>Streptophyta</taxon>
        <taxon>Embryophyta</taxon>
        <taxon>Tracheophyta</taxon>
        <taxon>Spermatophyta</taxon>
        <taxon>Magnoliopsida</taxon>
        <taxon>eudicotyledons</taxon>
        <taxon>Gunneridae</taxon>
        <taxon>Pentapetalae</taxon>
        <taxon>rosids</taxon>
        <taxon>fabids</taxon>
        <taxon>Rosales</taxon>
        <taxon>Rosaceae</taxon>
        <taxon>Amygdaloideae</taxon>
        <taxon>Amygdaleae</taxon>
        <taxon>Prunus</taxon>
    </lineage>
</organism>
<reference evidence="4 5" key="1">
    <citation type="submission" date="2018-02" db="EMBL/GenBank/DDBJ databases">
        <title>Draft genome of wild Prunus yedoensis var. nudiflora.</title>
        <authorList>
            <person name="Baek S."/>
            <person name="Kim J.-H."/>
            <person name="Choi K."/>
            <person name="Kim G.-B."/>
            <person name="Cho A."/>
            <person name="Jang H."/>
            <person name="Shin C.-H."/>
            <person name="Yu H.-J."/>
            <person name="Mun J.-H."/>
        </authorList>
    </citation>
    <scope>NUCLEOTIDE SEQUENCE [LARGE SCALE GENOMIC DNA]</scope>
    <source>
        <strain evidence="5">cv. Jeju island</strain>
        <tissue evidence="4">Leaf</tissue>
    </source>
</reference>
<dbReference type="Pfam" id="PF09751">
    <property type="entry name" value="Es2"/>
    <property type="match status" value="1"/>
</dbReference>
<evidence type="ECO:0000256" key="2">
    <source>
        <dbReference type="ARBA" id="ARBA00009072"/>
    </source>
</evidence>
<evidence type="ECO:0000313" key="5">
    <source>
        <dbReference type="Proteomes" id="UP000250321"/>
    </source>
</evidence>
<keyword evidence="5" id="KW-1185">Reference proteome</keyword>
<dbReference type="InterPro" id="IPR019148">
    <property type="entry name" value="Nuclear_protein_DGCR14_ESS-2"/>
</dbReference>
<evidence type="ECO:0000256" key="1">
    <source>
        <dbReference type="ARBA" id="ARBA00004123"/>
    </source>
</evidence>
<dbReference type="Proteomes" id="UP000250321">
    <property type="component" value="Unassembled WGS sequence"/>
</dbReference>
<keyword evidence="3" id="KW-0539">Nucleus</keyword>
<dbReference type="OrthoDB" id="1720120at2759"/>
<dbReference type="EMBL" id="PJQY01001868">
    <property type="protein sequence ID" value="PQP98828.1"/>
    <property type="molecule type" value="Genomic_DNA"/>
</dbReference>
<dbReference type="PANTHER" id="PTHR12940">
    <property type="entry name" value="ES-2 PROTEIN - RELATED"/>
    <property type="match status" value="1"/>
</dbReference>
<comment type="caution">
    <text evidence="4">The sequence shown here is derived from an EMBL/GenBank/DDBJ whole genome shotgun (WGS) entry which is preliminary data.</text>
</comment>
<comment type="similarity">
    <text evidence="2">Belongs to the ESS2 family.</text>
</comment>
<gene>
    <name evidence="4" type="ORF">Pyn_21768</name>
</gene>
<dbReference type="GO" id="GO:0071013">
    <property type="term" value="C:catalytic step 2 spliceosome"/>
    <property type="evidence" value="ECO:0007669"/>
    <property type="project" value="TreeGrafter"/>
</dbReference>
<dbReference type="AlphaFoldDB" id="A0A314Y1V9"/>
<evidence type="ECO:0000313" key="4">
    <source>
        <dbReference type="EMBL" id="PQP98828.1"/>
    </source>
</evidence>
<protein>
    <submittedName>
        <fullName evidence="4">Uncharacterized protein</fullName>
    </submittedName>
</protein>
<dbReference type="STRING" id="2094558.A0A314Y1V9"/>
<evidence type="ECO:0000256" key="3">
    <source>
        <dbReference type="ARBA" id="ARBA00023242"/>
    </source>
</evidence>
<name>A0A314Y1V9_PRUYE</name>
<accession>A0A314Y1V9</accession>
<comment type="subcellular location">
    <subcellularLocation>
        <location evidence="1">Nucleus</location>
    </subcellularLocation>
</comment>